<dbReference type="SUPFAM" id="SSF101898">
    <property type="entry name" value="NHL repeat"/>
    <property type="match status" value="1"/>
</dbReference>
<dbReference type="Gene3D" id="2.120.10.30">
    <property type="entry name" value="TolB, C-terminal domain"/>
    <property type="match status" value="1"/>
</dbReference>
<dbReference type="PANTHER" id="PTHR24104">
    <property type="entry name" value="E3 UBIQUITIN-PROTEIN LIGASE NHLRC1-RELATED"/>
    <property type="match status" value="1"/>
</dbReference>
<sequence length="672" mass="77947">MKILKKMLLLLIIFFTLQSQFVIRAEVPYYTYTSDSQGEIILTQTAYEPAQEIRDINNEPFVMPEHVFVDQQDYVYITDSGLNKIIILDPNYRYERELVSDHWTTVKSTFVTDEYIYAVDSDGRKIVIFDKESHQYVGEVGTPDAPIFREGYPFQPTHIAVDVRGNIYVRSTESTNGLIMLNREGEFITFFGANALEVPILDQIRSFFLTETQKNRLERFFPNVVSDLAVDKKGFIYTVTSSIEDNSVKKFNVSGTNYFSDDLIGNYNMESIWVGQYDNVYTVTSDGWIYEYDSEGQLLFLFGGNDLNSSRFGLMSRPISIASNSSDELIVVDQGAESLQIYSKTRFADSVHQAMTTYQLGNYAESQELWEYTLQYNSIFDSAHIGLGNANIREGEFEQAYQEFSDAKYSEGMSEAFWEIRQVWLGNNLNIILSVIVMSLVVYIIHRVLNKKYHYTDKVKRKLRPLRKFSLVDNLLFIFEYHKSPLNGIYEIQESGRIKIYSSMVLYLSYMVIFILYHKYTNVIFVPKDQYIIYELSIVVFLFLLWIISNYLICSINDGEGTFAQIFNGTAYALSPILLIMPFVIAMSNVLTLEQSIFYYLPQYLMLIWILILLFFTIKDMHNYEVGETMTIILKSTFTMLIIGLFLFVLYTLGSQMVSFITDVITEVGRRW</sequence>
<proteinExistence type="predicted"/>
<accession>A0A7X8C5V1</accession>
<dbReference type="Proteomes" id="UP000541058">
    <property type="component" value="Unassembled WGS sequence"/>
</dbReference>
<evidence type="ECO:0000313" key="2">
    <source>
        <dbReference type="EMBL" id="NLJ19491.1"/>
    </source>
</evidence>
<organism evidence="2 3">
    <name type="scientific">Globicatella sulfidifaciens</name>
    <dbReference type="NCBI Taxonomy" id="136093"/>
    <lineage>
        <taxon>Bacteria</taxon>
        <taxon>Bacillati</taxon>
        <taxon>Bacillota</taxon>
        <taxon>Bacilli</taxon>
        <taxon>Lactobacillales</taxon>
        <taxon>Aerococcaceae</taxon>
        <taxon>Globicatella</taxon>
    </lineage>
</organism>
<evidence type="ECO:0000313" key="3">
    <source>
        <dbReference type="Proteomes" id="UP000541058"/>
    </source>
</evidence>
<feature type="transmembrane region" description="Helical" evidence="1">
    <location>
        <begin position="597"/>
        <end position="618"/>
    </location>
</feature>
<keyword evidence="1" id="KW-1133">Transmembrane helix</keyword>
<evidence type="ECO:0000256" key="1">
    <source>
        <dbReference type="SAM" id="Phobius"/>
    </source>
</evidence>
<protein>
    <recommendedName>
        <fullName evidence="4">Yip1 domain-containing protein</fullName>
    </recommendedName>
</protein>
<feature type="transmembrane region" description="Helical" evidence="1">
    <location>
        <begin position="630"/>
        <end position="653"/>
    </location>
</feature>
<dbReference type="PANTHER" id="PTHR24104:SF25">
    <property type="entry name" value="PROTEIN LIN-41"/>
    <property type="match status" value="1"/>
</dbReference>
<feature type="transmembrane region" description="Helical" evidence="1">
    <location>
        <begin position="532"/>
        <end position="554"/>
    </location>
</feature>
<dbReference type="InterPro" id="IPR050952">
    <property type="entry name" value="TRIM-NHL_E3_ligases"/>
</dbReference>
<dbReference type="EMBL" id="JAAYSM010000413">
    <property type="protein sequence ID" value="NLJ19491.1"/>
    <property type="molecule type" value="Genomic_DNA"/>
</dbReference>
<name>A0A7X8C5V1_9LACT</name>
<dbReference type="SUPFAM" id="SSF48452">
    <property type="entry name" value="TPR-like"/>
    <property type="match status" value="1"/>
</dbReference>
<evidence type="ECO:0008006" key="4">
    <source>
        <dbReference type="Google" id="ProtNLM"/>
    </source>
</evidence>
<keyword evidence="1" id="KW-0812">Transmembrane</keyword>
<feature type="transmembrane region" description="Helical" evidence="1">
    <location>
        <begin position="500"/>
        <end position="520"/>
    </location>
</feature>
<feature type="transmembrane region" description="Helical" evidence="1">
    <location>
        <begin position="423"/>
        <end position="445"/>
    </location>
</feature>
<feature type="transmembrane region" description="Helical" evidence="1">
    <location>
        <begin position="566"/>
        <end position="585"/>
    </location>
</feature>
<dbReference type="InterPro" id="IPR011042">
    <property type="entry name" value="6-blade_b-propeller_TolB-like"/>
</dbReference>
<comment type="caution">
    <text evidence="2">The sequence shown here is derived from an EMBL/GenBank/DDBJ whole genome shotgun (WGS) entry which is preliminary data.</text>
</comment>
<dbReference type="AlphaFoldDB" id="A0A7X8C5V1"/>
<dbReference type="RefSeq" id="WP_276650078.1">
    <property type="nucleotide sequence ID" value="NZ_JAAYSM010000413.1"/>
</dbReference>
<dbReference type="Gene3D" id="1.25.40.10">
    <property type="entry name" value="Tetratricopeptide repeat domain"/>
    <property type="match status" value="1"/>
</dbReference>
<dbReference type="InterPro" id="IPR011990">
    <property type="entry name" value="TPR-like_helical_dom_sf"/>
</dbReference>
<reference evidence="2 3" key="1">
    <citation type="journal article" date="2020" name="Biotechnol. Biofuels">
        <title>New insights from the biogas microbiome by comprehensive genome-resolved metagenomics of nearly 1600 species originating from multiple anaerobic digesters.</title>
        <authorList>
            <person name="Campanaro S."/>
            <person name="Treu L."/>
            <person name="Rodriguez-R L.M."/>
            <person name="Kovalovszki A."/>
            <person name="Ziels R.M."/>
            <person name="Maus I."/>
            <person name="Zhu X."/>
            <person name="Kougias P.G."/>
            <person name="Basile A."/>
            <person name="Luo G."/>
            <person name="Schluter A."/>
            <person name="Konstantinidis K.T."/>
            <person name="Angelidaki I."/>
        </authorList>
    </citation>
    <scope>NUCLEOTIDE SEQUENCE [LARGE SCALE GENOMIC DNA]</scope>
    <source>
        <strain evidence="2">AS23ysBPME_34</strain>
    </source>
</reference>
<keyword evidence="1" id="KW-0472">Membrane</keyword>
<dbReference type="GO" id="GO:0008270">
    <property type="term" value="F:zinc ion binding"/>
    <property type="evidence" value="ECO:0007669"/>
    <property type="project" value="UniProtKB-KW"/>
</dbReference>
<gene>
    <name evidence="2" type="ORF">GX355_11605</name>
</gene>